<accession>A0ABR3LSX9</accession>
<name>A0ABR3LSX9_9TELE</name>
<evidence type="ECO:0000313" key="1">
    <source>
        <dbReference type="EMBL" id="KAL1255996.1"/>
    </source>
</evidence>
<dbReference type="Proteomes" id="UP001558613">
    <property type="component" value="Unassembled WGS sequence"/>
</dbReference>
<protein>
    <submittedName>
        <fullName evidence="1">Uncharacterized protein</fullName>
    </submittedName>
</protein>
<gene>
    <name evidence="1" type="ORF">QQF64_014057</name>
</gene>
<comment type="caution">
    <text evidence="1">The sequence shown here is derived from an EMBL/GenBank/DDBJ whole genome shotgun (WGS) entry which is preliminary data.</text>
</comment>
<proteinExistence type="predicted"/>
<evidence type="ECO:0000313" key="2">
    <source>
        <dbReference type="Proteomes" id="UP001558613"/>
    </source>
</evidence>
<organism evidence="1 2">
    <name type="scientific">Cirrhinus molitorella</name>
    <name type="common">mud carp</name>
    <dbReference type="NCBI Taxonomy" id="172907"/>
    <lineage>
        <taxon>Eukaryota</taxon>
        <taxon>Metazoa</taxon>
        <taxon>Chordata</taxon>
        <taxon>Craniata</taxon>
        <taxon>Vertebrata</taxon>
        <taxon>Euteleostomi</taxon>
        <taxon>Actinopterygii</taxon>
        <taxon>Neopterygii</taxon>
        <taxon>Teleostei</taxon>
        <taxon>Ostariophysi</taxon>
        <taxon>Cypriniformes</taxon>
        <taxon>Cyprinidae</taxon>
        <taxon>Labeoninae</taxon>
        <taxon>Labeonini</taxon>
        <taxon>Cirrhinus</taxon>
    </lineage>
</organism>
<reference evidence="1 2" key="1">
    <citation type="submission" date="2023-09" db="EMBL/GenBank/DDBJ databases">
        <authorList>
            <person name="Wang M."/>
        </authorList>
    </citation>
    <scope>NUCLEOTIDE SEQUENCE [LARGE SCALE GENOMIC DNA]</scope>
    <source>
        <strain evidence="1">GT-2023</strain>
        <tissue evidence="1">Liver</tissue>
    </source>
</reference>
<dbReference type="EMBL" id="JAYMGO010000019">
    <property type="protein sequence ID" value="KAL1255996.1"/>
    <property type="molecule type" value="Genomic_DNA"/>
</dbReference>
<keyword evidence="2" id="KW-1185">Reference proteome</keyword>
<sequence length="82" mass="9455">MRLQHLESLNSQAGRVARPHGGDMFMALPRRNRFCFNLKLSTRCTLLRVIAKPLFVSLLWPEIELVKTPCLKMKMFSPGLSR</sequence>